<feature type="compositionally biased region" description="Basic and acidic residues" evidence="11">
    <location>
        <begin position="155"/>
        <end position="164"/>
    </location>
</feature>
<dbReference type="PROSITE" id="PS01176">
    <property type="entry name" value="IF2"/>
    <property type="match status" value="1"/>
</dbReference>
<proteinExistence type="inferred from homology"/>
<protein>
    <recommendedName>
        <fullName evidence="2 8">Translation initiation factor IF-2</fullName>
    </recommendedName>
</protein>
<dbReference type="FunFam" id="2.40.30.10:FF:000008">
    <property type="entry name" value="Translation initiation factor IF-2"/>
    <property type="match status" value="1"/>
</dbReference>
<evidence type="ECO:0000256" key="7">
    <source>
        <dbReference type="ARBA" id="ARBA00025162"/>
    </source>
</evidence>
<evidence type="ECO:0000313" key="13">
    <source>
        <dbReference type="EMBL" id="HIV62281.1"/>
    </source>
</evidence>
<dbReference type="Gene3D" id="2.40.30.10">
    <property type="entry name" value="Translation factors"/>
    <property type="match status" value="2"/>
</dbReference>
<dbReference type="AlphaFoldDB" id="A0A9D1TIE5"/>
<dbReference type="CDD" id="cd01887">
    <property type="entry name" value="IF2_eIF5B"/>
    <property type="match status" value="1"/>
</dbReference>
<dbReference type="EMBL" id="DXIE01000032">
    <property type="protein sequence ID" value="HIV62281.1"/>
    <property type="molecule type" value="Genomic_DNA"/>
</dbReference>
<dbReference type="InterPro" id="IPR044145">
    <property type="entry name" value="IF2_II"/>
</dbReference>
<dbReference type="PROSITE" id="PS51722">
    <property type="entry name" value="G_TR_2"/>
    <property type="match status" value="1"/>
</dbReference>
<dbReference type="SUPFAM" id="SSF50447">
    <property type="entry name" value="Translation proteins"/>
    <property type="match status" value="2"/>
</dbReference>
<dbReference type="FunFam" id="3.40.50.10050:FF:000001">
    <property type="entry name" value="Translation initiation factor IF-2"/>
    <property type="match status" value="1"/>
</dbReference>
<reference evidence="13" key="1">
    <citation type="journal article" date="2021" name="PeerJ">
        <title>Extensive microbial diversity within the chicken gut microbiome revealed by metagenomics and culture.</title>
        <authorList>
            <person name="Gilroy R."/>
            <person name="Ravi A."/>
            <person name="Getino M."/>
            <person name="Pursley I."/>
            <person name="Horton D.L."/>
            <person name="Alikhan N.F."/>
            <person name="Baker D."/>
            <person name="Gharbi K."/>
            <person name="Hall N."/>
            <person name="Watson M."/>
            <person name="Adriaenssens E.M."/>
            <person name="Foster-Nyarko E."/>
            <person name="Jarju S."/>
            <person name="Secka A."/>
            <person name="Antonio M."/>
            <person name="Oren A."/>
            <person name="Chaudhuri R.R."/>
            <person name="La Ragione R."/>
            <person name="Hildebrand F."/>
            <person name="Pallen M.J."/>
        </authorList>
    </citation>
    <scope>NUCLEOTIDE SEQUENCE</scope>
    <source>
        <strain evidence="13">CHK193-4272</strain>
    </source>
</reference>
<dbReference type="GO" id="GO:0003743">
    <property type="term" value="F:translation initiation factor activity"/>
    <property type="evidence" value="ECO:0007669"/>
    <property type="project" value="UniProtKB-UniRule"/>
</dbReference>
<comment type="subcellular location">
    <subcellularLocation>
        <location evidence="8">Cytoplasm</location>
    </subcellularLocation>
</comment>
<dbReference type="GO" id="GO:0005525">
    <property type="term" value="F:GTP binding"/>
    <property type="evidence" value="ECO:0007669"/>
    <property type="project" value="UniProtKB-KW"/>
</dbReference>
<dbReference type="InterPro" id="IPR053905">
    <property type="entry name" value="EF-G-like_DII"/>
</dbReference>
<organism evidence="13 14">
    <name type="scientific">Candidatus Butyricicoccus avistercoris</name>
    <dbReference type="NCBI Taxonomy" id="2838518"/>
    <lineage>
        <taxon>Bacteria</taxon>
        <taxon>Bacillati</taxon>
        <taxon>Bacillota</taxon>
        <taxon>Clostridia</taxon>
        <taxon>Eubacteriales</taxon>
        <taxon>Butyricicoccaceae</taxon>
        <taxon>Butyricicoccus</taxon>
    </lineage>
</organism>
<evidence type="ECO:0000259" key="12">
    <source>
        <dbReference type="PROSITE" id="PS51722"/>
    </source>
</evidence>
<comment type="similarity">
    <text evidence="1 8 9">Belongs to the TRAFAC class translation factor GTPase superfamily. Classic translation factor GTPase family. IF-2 subfamily.</text>
</comment>
<feature type="binding site" evidence="8">
    <location>
        <begin position="269"/>
        <end position="276"/>
    </location>
    <ligand>
        <name>GTP</name>
        <dbReference type="ChEBI" id="CHEBI:37565"/>
    </ligand>
</feature>
<dbReference type="InterPro" id="IPR027417">
    <property type="entry name" value="P-loop_NTPase"/>
</dbReference>
<keyword evidence="10" id="KW-0175">Coiled coil</keyword>
<dbReference type="CDD" id="cd03692">
    <property type="entry name" value="mtIF2_IVc"/>
    <property type="match status" value="1"/>
</dbReference>
<feature type="compositionally biased region" description="Polar residues" evidence="11">
    <location>
        <begin position="81"/>
        <end position="90"/>
    </location>
</feature>
<keyword evidence="6 8" id="KW-0342">GTP-binding</keyword>
<feature type="region of interest" description="Disordered" evidence="11">
    <location>
        <begin position="81"/>
        <end position="112"/>
    </location>
</feature>
<dbReference type="Gene3D" id="1.10.10.2480">
    <property type="match status" value="1"/>
</dbReference>
<feature type="binding site" evidence="8">
    <location>
        <begin position="369"/>
        <end position="372"/>
    </location>
    <ligand>
        <name>GTP</name>
        <dbReference type="ChEBI" id="CHEBI:37565"/>
    </ligand>
</feature>
<dbReference type="Pfam" id="PF11987">
    <property type="entry name" value="IF-2"/>
    <property type="match status" value="1"/>
</dbReference>
<dbReference type="InterPro" id="IPR006847">
    <property type="entry name" value="IF2_N"/>
</dbReference>
<keyword evidence="5 8" id="KW-0648">Protein biosynthesis</keyword>
<dbReference type="CDD" id="cd03702">
    <property type="entry name" value="IF2_mtIF2_II"/>
    <property type="match status" value="1"/>
</dbReference>
<dbReference type="Gene3D" id="3.40.50.10050">
    <property type="entry name" value="Translation initiation factor IF- 2, domain 3"/>
    <property type="match status" value="1"/>
</dbReference>
<dbReference type="Pfam" id="PF00009">
    <property type="entry name" value="GTP_EFTU"/>
    <property type="match status" value="1"/>
</dbReference>
<gene>
    <name evidence="8 13" type="primary">infB</name>
    <name evidence="13" type="ORF">H9746_05525</name>
</gene>
<dbReference type="Gene3D" id="3.40.50.300">
    <property type="entry name" value="P-loop containing nucleotide triphosphate hydrolases"/>
    <property type="match status" value="1"/>
</dbReference>
<evidence type="ECO:0000256" key="6">
    <source>
        <dbReference type="ARBA" id="ARBA00023134"/>
    </source>
</evidence>
<evidence type="ECO:0000256" key="3">
    <source>
        <dbReference type="ARBA" id="ARBA00022540"/>
    </source>
</evidence>
<dbReference type="InterPro" id="IPR036925">
    <property type="entry name" value="TIF_IF2_dom3_sf"/>
</dbReference>
<dbReference type="FunFam" id="3.40.50.300:FF:000019">
    <property type="entry name" value="Translation initiation factor IF-2"/>
    <property type="match status" value="1"/>
</dbReference>
<keyword evidence="4 8" id="KW-0547">Nucleotide-binding</keyword>
<dbReference type="InterPro" id="IPR005225">
    <property type="entry name" value="Small_GTP-bd"/>
</dbReference>
<feature type="binding site" evidence="8">
    <location>
        <begin position="315"/>
        <end position="319"/>
    </location>
    <ligand>
        <name>GTP</name>
        <dbReference type="ChEBI" id="CHEBI:37565"/>
    </ligand>
</feature>
<dbReference type="InterPro" id="IPR023115">
    <property type="entry name" value="TIF_IF2_dom3"/>
</dbReference>
<feature type="coiled-coil region" evidence="10">
    <location>
        <begin position="514"/>
        <end position="585"/>
    </location>
</feature>
<dbReference type="InterPro" id="IPR000178">
    <property type="entry name" value="TF_IF2_bacterial-like"/>
</dbReference>
<dbReference type="InterPro" id="IPR000795">
    <property type="entry name" value="T_Tr_GTP-bd_dom"/>
</dbReference>
<evidence type="ECO:0000256" key="2">
    <source>
        <dbReference type="ARBA" id="ARBA00020675"/>
    </source>
</evidence>
<comment type="function">
    <text evidence="7 8 9">One of the essential components for the initiation of protein synthesis. Protects formylmethionyl-tRNA from spontaneous hydrolysis and promotes its binding to the 30S ribosomal subunits. Also involved in the hydrolysis of GTP during the formation of the 70S ribosomal complex.</text>
</comment>
<dbReference type="InterPro" id="IPR009000">
    <property type="entry name" value="Transl_B-barrel_sf"/>
</dbReference>
<dbReference type="Proteomes" id="UP000886808">
    <property type="component" value="Unassembled WGS sequence"/>
</dbReference>
<dbReference type="NCBIfam" id="TIGR00487">
    <property type="entry name" value="IF-2"/>
    <property type="match status" value="1"/>
</dbReference>
<feature type="region of interest" description="G-domain" evidence="8">
    <location>
        <begin position="263"/>
        <end position="411"/>
    </location>
</feature>
<dbReference type="NCBIfam" id="TIGR00231">
    <property type="entry name" value="small_GTP"/>
    <property type="match status" value="1"/>
</dbReference>
<keyword evidence="8" id="KW-0963">Cytoplasm</keyword>
<feature type="domain" description="Tr-type G" evidence="12">
    <location>
        <begin position="260"/>
        <end position="429"/>
    </location>
</feature>
<evidence type="ECO:0000256" key="1">
    <source>
        <dbReference type="ARBA" id="ARBA00007733"/>
    </source>
</evidence>
<dbReference type="PANTHER" id="PTHR43381">
    <property type="entry name" value="TRANSLATION INITIATION FACTOR IF-2-RELATED"/>
    <property type="match status" value="1"/>
</dbReference>
<dbReference type="FunFam" id="2.40.30.10:FF:000007">
    <property type="entry name" value="Translation initiation factor IF-2"/>
    <property type="match status" value="1"/>
</dbReference>
<dbReference type="SUPFAM" id="SSF52156">
    <property type="entry name" value="Initiation factor IF2/eIF5b, domain 3"/>
    <property type="match status" value="1"/>
</dbReference>
<evidence type="ECO:0000256" key="9">
    <source>
        <dbReference type="RuleBase" id="RU000644"/>
    </source>
</evidence>
<evidence type="ECO:0000256" key="5">
    <source>
        <dbReference type="ARBA" id="ARBA00022917"/>
    </source>
</evidence>
<evidence type="ECO:0000256" key="11">
    <source>
        <dbReference type="SAM" id="MobiDB-lite"/>
    </source>
</evidence>
<dbReference type="SUPFAM" id="SSF52540">
    <property type="entry name" value="P-loop containing nucleoside triphosphate hydrolases"/>
    <property type="match status" value="1"/>
</dbReference>
<dbReference type="Pfam" id="PF04760">
    <property type="entry name" value="IF2_N"/>
    <property type="match status" value="1"/>
</dbReference>
<dbReference type="Pfam" id="PF22042">
    <property type="entry name" value="EF-G_D2"/>
    <property type="match status" value="1"/>
</dbReference>
<reference evidence="13" key="2">
    <citation type="submission" date="2021-04" db="EMBL/GenBank/DDBJ databases">
        <authorList>
            <person name="Gilroy R."/>
        </authorList>
    </citation>
    <scope>NUCLEOTIDE SEQUENCE</scope>
    <source>
        <strain evidence="13">CHK193-4272</strain>
    </source>
</reference>
<sequence length="758" mass="83592">MAIENKYRVRDIAKDFGKTTKEITEILTKYADTPKSSMQALSDKELSIIFEAITQNEQVENIEKALNIKGGKEEKKVTEVAQKTENQEAPRSTKVKQVHRIDTRGGGDVNLDKYDERIDSLVSEKAERMQSTGQKKQKLTKKSDQRARQQYGSKRKLEEQEKMKRLQRQQQQVKKVQLKVSIPDEINVGEFAQRMKRTAADVIKELMKLGVMASISQTIDFDTAALVAEEMGAKVEHEVHVTIEEKLFDESEDKAEDLKPRDPVVVVMGHVDHGKTSLLDAIRKTKVTEGEAGGITQHIGAYRVQINGKPITFLDTPGHAAFTSMRARGAQVTDIAILVVAADDGIMPQTIEAINHAKAANVPIIVAVNKIDKEGANPDRILQQLTEYELVPEEWGGDTIVCNISAKFGQGIENLLEMVLLTAEVADLKANPNRQAKGTVIEAKLDKGRGPVATVLVQNGTLNAGDIIIAGTAVGRVRAMTDDDGKKIKSAGPSVPVEIIGLAEVPGAGDIFYAVDDERMARQLVEQRKEHEKEERNKAMHKVTLDNLFASIQEGQMKELNIIVKADVQGSVEALRASLEKLSNDEVRVKVIHGAVGAISESDVMLASASGAIIVGFNVRPDRAASDSADQQGVDMRMYRIIYDCIEEMEQAMKGMLAPKFREAILGHAEVRTTFRVSGVGTIAGCYVQDGKIQRNAQVRIVRDGIVIHEGVLSSLKRFKDDVKEVASNYECGCGFENFNDIKEGDVFEAFVMEEIPR</sequence>
<dbReference type="GO" id="GO:0003924">
    <property type="term" value="F:GTPase activity"/>
    <property type="evidence" value="ECO:0007669"/>
    <property type="project" value="UniProtKB-UniRule"/>
</dbReference>
<feature type="compositionally biased region" description="Basic and acidic residues" evidence="11">
    <location>
        <begin position="99"/>
        <end position="112"/>
    </location>
</feature>
<evidence type="ECO:0000256" key="8">
    <source>
        <dbReference type="HAMAP-Rule" id="MF_00100"/>
    </source>
</evidence>
<dbReference type="InterPro" id="IPR015760">
    <property type="entry name" value="TIF_IF2"/>
</dbReference>
<dbReference type="PANTHER" id="PTHR43381:SF5">
    <property type="entry name" value="TR-TYPE G DOMAIN-CONTAINING PROTEIN"/>
    <property type="match status" value="1"/>
</dbReference>
<name>A0A9D1TIE5_9FIRM</name>
<keyword evidence="3 8" id="KW-0396">Initiation factor</keyword>
<evidence type="ECO:0000256" key="10">
    <source>
        <dbReference type="SAM" id="Coils"/>
    </source>
</evidence>
<accession>A0A9D1TIE5</accession>
<comment type="caution">
    <text evidence="13">The sequence shown here is derived from an EMBL/GenBank/DDBJ whole genome shotgun (WGS) entry which is preliminary data.</text>
</comment>
<dbReference type="GO" id="GO:0005829">
    <property type="term" value="C:cytosol"/>
    <property type="evidence" value="ECO:0007669"/>
    <property type="project" value="TreeGrafter"/>
</dbReference>
<evidence type="ECO:0000313" key="14">
    <source>
        <dbReference type="Proteomes" id="UP000886808"/>
    </source>
</evidence>
<dbReference type="HAMAP" id="MF_00100_B">
    <property type="entry name" value="IF_2_B"/>
    <property type="match status" value="1"/>
</dbReference>
<feature type="region of interest" description="Disordered" evidence="11">
    <location>
        <begin position="124"/>
        <end position="170"/>
    </location>
</feature>
<evidence type="ECO:0000256" key="4">
    <source>
        <dbReference type="ARBA" id="ARBA00022741"/>
    </source>
</evidence>